<evidence type="ECO:0000256" key="5">
    <source>
        <dbReference type="ARBA" id="ARBA00023136"/>
    </source>
</evidence>
<gene>
    <name evidence="9" type="ORF">OZSIB_3845</name>
</gene>
<evidence type="ECO:0000256" key="7">
    <source>
        <dbReference type="SAM" id="Phobius"/>
    </source>
</evidence>
<evidence type="ECO:0000256" key="6">
    <source>
        <dbReference type="SAM" id="MobiDB-lite"/>
    </source>
</evidence>
<evidence type="ECO:0000256" key="3">
    <source>
        <dbReference type="ARBA" id="ARBA00022692"/>
    </source>
</evidence>
<feature type="compositionally biased region" description="Basic and acidic residues" evidence="6">
    <location>
        <begin position="62"/>
        <end position="74"/>
    </location>
</feature>
<dbReference type="GO" id="GO:0005886">
    <property type="term" value="C:plasma membrane"/>
    <property type="evidence" value="ECO:0007669"/>
    <property type="project" value="UniProtKB-SubCell"/>
</dbReference>
<sequence length="351" mass="38748">MPLELIFVSVVGIATLAFVLLLFSIFGKAPGDDVRARMEQYLVESEMAARAYTPPEEEEVDRDTSSRAIEEGDDDWLRETRGETSGIKKVLFNVGSLITPKGQAARIAELLAKADIPLKANEYMAIKFLLGVGLFGLLSLKNPIFGIAGGILGFYLPNLVVSLKKAQRVAAFNDQILDCLIMLSNGLKAGYSLLQAMEMVSREAPPPMSTELRRVLKENSLGMNLEDALRALNSRVESEDWDLVTTVVLIQRQVGGNLAEILDKIGHTIRQRMRIKGDIQTKTAQAKISGLLVGALPFFIGGAIFILNPKFIMKIFTFKQGPFRGWFVIVAGLIWEAIGMYIIMKIIDIEV</sequence>
<comment type="subcellular location">
    <subcellularLocation>
        <location evidence="1">Cell membrane</location>
        <topology evidence="1">Multi-pass membrane protein</topology>
    </subcellularLocation>
</comment>
<evidence type="ECO:0000313" key="9">
    <source>
        <dbReference type="EMBL" id="RCK79976.1"/>
    </source>
</evidence>
<dbReference type="Gene3D" id="1.20.81.30">
    <property type="entry name" value="Type II secretion system (T2SS), domain F"/>
    <property type="match status" value="1"/>
</dbReference>
<reference evidence="9 10" key="1">
    <citation type="submission" date="2018-05" db="EMBL/GenBank/DDBJ databases">
        <title>A metagenomic window into the 2 km-deep terrestrial subsurface aquifer revealed taxonomically and functionally diverse microbial community comprising novel uncultured bacterial lineages.</title>
        <authorList>
            <person name="Kadnikov V.V."/>
            <person name="Mardanov A.V."/>
            <person name="Beletsky A.V."/>
            <person name="Banks D."/>
            <person name="Pimenov N.V."/>
            <person name="Frank Y.A."/>
            <person name="Karnachuk O.V."/>
            <person name="Ravin N.V."/>
        </authorList>
    </citation>
    <scope>NUCLEOTIDE SEQUENCE [LARGE SCALE GENOMIC DNA]</scope>
    <source>
        <strain evidence="9">BY5</strain>
    </source>
</reference>
<dbReference type="PANTHER" id="PTHR35007">
    <property type="entry name" value="INTEGRAL MEMBRANE PROTEIN-RELATED"/>
    <property type="match status" value="1"/>
</dbReference>
<dbReference type="AlphaFoldDB" id="A0A367ZPK6"/>
<accession>A0A367ZPK6</accession>
<evidence type="ECO:0000256" key="1">
    <source>
        <dbReference type="ARBA" id="ARBA00004651"/>
    </source>
</evidence>
<comment type="caution">
    <text evidence="9">The sequence shown here is derived from an EMBL/GenBank/DDBJ whole genome shotgun (WGS) entry which is preliminary data.</text>
</comment>
<dbReference type="EMBL" id="QOQW01000009">
    <property type="protein sequence ID" value="RCK79976.1"/>
    <property type="molecule type" value="Genomic_DNA"/>
</dbReference>
<keyword evidence="4 7" id="KW-1133">Transmembrane helix</keyword>
<feature type="region of interest" description="Disordered" evidence="6">
    <location>
        <begin position="50"/>
        <end position="74"/>
    </location>
</feature>
<keyword evidence="3 7" id="KW-0812">Transmembrane</keyword>
<proteinExistence type="predicted"/>
<dbReference type="Pfam" id="PF00482">
    <property type="entry name" value="T2SSF"/>
    <property type="match status" value="1"/>
</dbReference>
<evidence type="ECO:0000256" key="2">
    <source>
        <dbReference type="ARBA" id="ARBA00022475"/>
    </source>
</evidence>
<feature type="transmembrane region" description="Helical" evidence="7">
    <location>
        <begin position="326"/>
        <end position="344"/>
    </location>
</feature>
<feature type="transmembrane region" description="Helical" evidence="7">
    <location>
        <begin position="144"/>
        <end position="163"/>
    </location>
</feature>
<dbReference type="InterPro" id="IPR018076">
    <property type="entry name" value="T2SS_GspF_dom"/>
</dbReference>
<feature type="transmembrane region" description="Helical" evidence="7">
    <location>
        <begin position="120"/>
        <end position="138"/>
    </location>
</feature>
<dbReference type="PANTHER" id="PTHR35007:SF1">
    <property type="entry name" value="PILUS ASSEMBLY PROTEIN"/>
    <property type="match status" value="1"/>
</dbReference>
<feature type="domain" description="Type II secretion system protein GspF" evidence="8">
    <location>
        <begin position="182"/>
        <end position="304"/>
    </location>
</feature>
<evidence type="ECO:0000313" key="10">
    <source>
        <dbReference type="Proteomes" id="UP000252355"/>
    </source>
</evidence>
<name>A0A367ZPK6_9BACT</name>
<feature type="transmembrane region" description="Helical" evidence="7">
    <location>
        <begin position="288"/>
        <end position="306"/>
    </location>
</feature>
<dbReference type="Proteomes" id="UP000252355">
    <property type="component" value="Unassembled WGS sequence"/>
</dbReference>
<evidence type="ECO:0000256" key="4">
    <source>
        <dbReference type="ARBA" id="ARBA00022989"/>
    </source>
</evidence>
<protein>
    <submittedName>
        <fullName evidence="9">Flp pilus assembly protein TadB</fullName>
    </submittedName>
</protein>
<keyword evidence="5 7" id="KW-0472">Membrane</keyword>
<organism evidence="9 10">
    <name type="scientific">Candidatus Ozemobacter sibiricus</name>
    <dbReference type="NCBI Taxonomy" id="2268124"/>
    <lineage>
        <taxon>Bacteria</taxon>
        <taxon>Candidatus Ozemobacteria</taxon>
        <taxon>Candidatus Ozemobacterales</taxon>
        <taxon>Candidatus Ozemobacteraceae</taxon>
        <taxon>Candidatus Ozemobacter</taxon>
    </lineage>
</organism>
<evidence type="ECO:0000259" key="8">
    <source>
        <dbReference type="Pfam" id="PF00482"/>
    </source>
</evidence>
<dbReference type="InterPro" id="IPR042094">
    <property type="entry name" value="T2SS_GspF_sf"/>
</dbReference>
<feature type="transmembrane region" description="Helical" evidence="7">
    <location>
        <begin position="6"/>
        <end position="27"/>
    </location>
</feature>
<keyword evidence="2" id="KW-1003">Cell membrane</keyword>